<keyword evidence="5" id="KW-1133">Transmembrane helix</keyword>
<dbReference type="InterPro" id="IPR001846">
    <property type="entry name" value="VWF_type-D"/>
</dbReference>
<dbReference type="KEGG" id="bbel:109474736"/>
<dbReference type="GeneID" id="109474736"/>
<dbReference type="InterPro" id="IPR014853">
    <property type="entry name" value="VWF/SSPO/ZAN-like_Cys-rich_dom"/>
</dbReference>
<keyword evidence="7" id="KW-1185">Reference proteome</keyword>
<dbReference type="Proteomes" id="UP000515135">
    <property type="component" value="Unplaced"/>
</dbReference>
<evidence type="ECO:0000256" key="3">
    <source>
        <dbReference type="ARBA" id="ARBA00023136"/>
    </source>
</evidence>
<feature type="domain" description="VWFD" evidence="6">
    <location>
        <begin position="1"/>
        <end position="98"/>
    </location>
</feature>
<dbReference type="PROSITE" id="PS51233">
    <property type="entry name" value="VWFD"/>
    <property type="match status" value="2"/>
</dbReference>
<evidence type="ECO:0000256" key="2">
    <source>
        <dbReference type="ARBA" id="ARBA00022729"/>
    </source>
</evidence>
<dbReference type="FunFam" id="2.10.25.10:FF:000055">
    <property type="entry name" value="alpha-tectorin isoform X1"/>
    <property type="match status" value="1"/>
</dbReference>
<dbReference type="CDD" id="cd19941">
    <property type="entry name" value="TIL"/>
    <property type="match status" value="1"/>
</dbReference>
<feature type="domain" description="VWFD" evidence="6">
    <location>
        <begin position="93"/>
        <end position="269"/>
    </location>
</feature>
<evidence type="ECO:0000256" key="4">
    <source>
        <dbReference type="ARBA" id="ARBA00023157"/>
    </source>
</evidence>
<dbReference type="InterPro" id="IPR036084">
    <property type="entry name" value="Ser_inhib-like_sf"/>
</dbReference>
<keyword evidence="5" id="KW-0812">Transmembrane</keyword>
<comment type="subcellular location">
    <subcellularLocation>
        <location evidence="1">Membrane</location>
    </subcellularLocation>
</comment>
<dbReference type="SMART" id="SM00832">
    <property type="entry name" value="C8"/>
    <property type="match status" value="1"/>
</dbReference>
<evidence type="ECO:0000256" key="5">
    <source>
        <dbReference type="SAM" id="Phobius"/>
    </source>
</evidence>
<dbReference type="InterPro" id="IPR052749">
    <property type="entry name" value="Alpha-tectorin"/>
</dbReference>
<dbReference type="Pfam" id="PF08742">
    <property type="entry name" value="C8"/>
    <property type="match status" value="1"/>
</dbReference>
<dbReference type="Pfam" id="PF00094">
    <property type="entry name" value="VWD"/>
    <property type="match status" value="2"/>
</dbReference>
<protein>
    <submittedName>
        <fullName evidence="8">Zonadhesin-like</fullName>
    </submittedName>
</protein>
<dbReference type="OrthoDB" id="5945029at2759"/>
<evidence type="ECO:0000313" key="7">
    <source>
        <dbReference type="Proteomes" id="UP000515135"/>
    </source>
</evidence>
<keyword evidence="2" id="KW-0732">Signal</keyword>
<dbReference type="GO" id="GO:0016020">
    <property type="term" value="C:membrane"/>
    <property type="evidence" value="ECO:0007669"/>
    <property type="project" value="UniProtKB-SubCell"/>
</dbReference>
<feature type="transmembrane region" description="Helical" evidence="5">
    <location>
        <begin position="424"/>
        <end position="446"/>
    </location>
</feature>
<dbReference type="RefSeq" id="XP_019630656.1">
    <property type="nucleotide sequence ID" value="XM_019775097.1"/>
</dbReference>
<keyword evidence="3 5" id="KW-0472">Membrane</keyword>
<sequence length="464" mass="50269">MHTIATALPFSLALGKIEVTPSGRFVRVELAKLYVVILYDGSHEVKVEIPDKYRNRMCGLGGNYNGMENDDFLLPNGNIASNWNDFGNSWETDTSSAWGDPHYTTFDGREHHFQGPCRYTFAKDCGNTSDFNVEVQQVPVNPTVSVVREVYVMAYGYEIGILQGKVVTVSGFPSTLPFSLALGKIKVTLSGRFVRVELAELYVVILYDGSHEVKVEIPDKYRNRMCGLGGNYNGMENDDFLLPNGNIASNWNDFGNSWETDSNAYVTCHGDPPTGPPPTQGPCNQTYSDPCDVLTDSPGPFTTCHGVVDPQLYLRTCVFDTCATSGQEEYLCANLEAYYDSCRGAGVSPFTWRTSDLCPMDCPANSTYSSCTSACPSTCVNPSASDNCTLPCVEGCECNPGYVLSGLDCVPIEDCVKVGVPRSAVAGASVGVAVLLILLIVAVVLVKTRGCLACGRKKLDNSEA</sequence>
<dbReference type="Pfam" id="PF01826">
    <property type="entry name" value="TIL"/>
    <property type="match status" value="1"/>
</dbReference>
<dbReference type="PANTHER" id="PTHR46160">
    <property type="entry name" value="ALPHA-TECTORIN-RELATED"/>
    <property type="match status" value="1"/>
</dbReference>
<evidence type="ECO:0000259" key="6">
    <source>
        <dbReference type="PROSITE" id="PS51233"/>
    </source>
</evidence>
<evidence type="ECO:0000256" key="1">
    <source>
        <dbReference type="ARBA" id="ARBA00004370"/>
    </source>
</evidence>
<dbReference type="SUPFAM" id="SSF57567">
    <property type="entry name" value="Serine protease inhibitors"/>
    <property type="match status" value="1"/>
</dbReference>
<dbReference type="AlphaFoldDB" id="A0A6P4ZM02"/>
<name>A0A6P4ZM02_BRABE</name>
<dbReference type="Gene3D" id="2.10.25.10">
    <property type="entry name" value="Laminin"/>
    <property type="match status" value="1"/>
</dbReference>
<keyword evidence="4" id="KW-1015">Disulfide bond</keyword>
<dbReference type="InterPro" id="IPR002919">
    <property type="entry name" value="TIL_dom"/>
</dbReference>
<dbReference type="PANTHER" id="PTHR46160:SF8">
    <property type="entry name" value="VWFD DOMAIN-CONTAINING PROTEIN"/>
    <property type="match status" value="1"/>
</dbReference>
<gene>
    <name evidence="8" type="primary">LOC109474736</name>
</gene>
<reference evidence="8" key="1">
    <citation type="submission" date="2025-08" db="UniProtKB">
        <authorList>
            <consortium name="RefSeq"/>
        </authorList>
    </citation>
    <scope>IDENTIFICATION</scope>
    <source>
        <tissue evidence="8">Gonad</tissue>
    </source>
</reference>
<dbReference type="SMART" id="SM00216">
    <property type="entry name" value="VWD"/>
    <property type="match status" value="1"/>
</dbReference>
<accession>A0A6P4ZM02</accession>
<proteinExistence type="predicted"/>
<evidence type="ECO:0000313" key="8">
    <source>
        <dbReference type="RefSeq" id="XP_019630656.1"/>
    </source>
</evidence>
<organism evidence="7 8">
    <name type="scientific">Branchiostoma belcheri</name>
    <name type="common">Amphioxus</name>
    <dbReference type="NCBI Taxonomy" id="7741"/>
    <lineage>
        <taxon>Eukaryota</taxon>
        <taxon>Metazoa</taxon>
        <taxon>Chordata</taxon>
        <taxon>Cephalochordata</taxon>
        <taxon>Leptocardii</taxon>
        <taxon>Amphioxiformes</taxon>
        <taxon>Branchiostomatidae</taxon>
        <taxon>Branchiostoma</taxon>
    </lineage>
</organism>